<dbReference type="Pfam" id="PF07690">
    <property type="entry name" value="MFS_1"/>
    <property type="match status" value="1"/>
</dbReference>
<keyword evidence="6 7" id="KW-0472">Membrane</keyword>
<dbReference type="Proteomes" id="UP000284841">
    <property type="component" value="Unassembled WGS sequence"/>
</dbReference>
<comment type="caution">
    <text evidence="9">The sequence shown here is derived from an EMBL/GenBank/DDBJ whole genome shotgun (WGS) entry which is preliminary data.</text>
</comment>
<reference evidence="9 10" key="1">
    <citation type="submission" date="2018-08" db="EMBL/GenBank/DDBJ databases">
        <title>A genome reference for cultivated species of the human gut microbiota.</title>
        <authorList>
            <person name="Zou Y."/>
            <person name="Xue W."/>
            <person name="Luo G."/>
        </authorList>
    </citation>
    <scope>NUCLEOTIDE SEQUENCE [LARGE SCALE GENOMIC DNA]</scope>
    <source>
        <strain evidence="9 10">AM07-24</strain>
    </source>
</reference>
<evidence type="ECO:0000313" key="10">
    <source>
        <dbReference type="Proteomes" id="UP000284841"/>
    </source>
</evidence>
<evidence type="ECO:0000256" key="1">
    <source>
        <dbReference type="ARBA" id="ARBA00004651"/>
    </source>
</evidence>
<organism evidence="9 10">
    <name type="scientific">Emergencia timonensis</name>
    <dbReference type="NCBI Taxonomy" id="1776384"/>
    <lineage>
        <taxon>Bacteria</taxon>
        <taxon>Bacillati</taxon>
        <taxon>Bacillota</taxon>
        <taxon>Clostridia</taxon>
        <taxon>Peptostreptococcales</taxon>
        <taxon>Anaerovoracaceae</taxon>
        <taxon>Emergencia</taxon>
    </lineage>
</organism>
<dbReference type="RefSeq" id="WP_118336155.1">
    <property type="nucleotide sequence ID" value="NZ_AP025567.1"/>
</dbReference>
<dbReference type="Gene3D" id="1.20.1250.20">
    <property type="entry name" value="MFS general substrate transporter like domains"/>
    <property type="match status" value="1"/>
</dbReference>
<evidence type="ECO:0000256" key="7">
    <source>
        <dbReference type="SAM" id="Phobius"/>
    </source>
</evidence>
<evidence type="ECO:0000256" key="2">
    <source>
        <dbReference type="ARBA" id="ARBA00022448"/>
    </source>
</evidence>
<dbReference type="GO" id="GO:0022857">
    <property type="term" value="F:transmembrane transporter activity"/>
    <property type="evidence" value="ECO:0007669"/>
    <property type="project" value="InterPro"/>
</dbReference>
<dbReference type="SUPFAM" id="SSF103473">
    <property type="entry name" value="MFS general substrate transporter"/>
    <property type="match status" value="1"/>
</dbReference>
<feature type="transmembrane region" description="Helical" evidence="7">
    <location>
        <begin position="318"/>
        <end position="343"/>
    </location>
</feature>
<feature type="domain" description="Major facilitator superfamily (MFS) profile" evidence="8">
    <location>
        <begin position="11"/>
        <end position="408"/>
    </location>
</feature>
<dbReference type="PROSITE" id="PS50850">
    <property type="entry name" value="MFS"/>
    <property type="match status" value="1"/>
</dbReference>
<feature type="transmembrane region" description="Helical" evidence="7">
    <location>
        <begin position="12"/>
        <end position="33"/>
    </location>
</feature>
<dbReference type="EMBL" id="QRMS01000004">
    <property type="protein sequence ID" value="RHJ86028.1"/>
    <property type="molecule type" value="Genomic_DNA"/>
</dbReference>
<keyword evidence="10" id="KW-1185">Reference proteome</keyword>
<feature type="transmembrane region" description="Helical" evidence="7">
    <location>
        <begin position="160"/>
        <end position="188"/>
    </location>
</feature>
<evidence type="ECO:0000256" key="4">
    <source>
        <dbReference type="ARBA" id="ARBA00022692"/>
    </source>
</evidence>
<comment type="subcellular location">
    <subcellularLocation>
        <location evidence="1">Cell membrane</location>
        <topology evidence="1">Multi-pass membrane protein</topology>
    </subcellularLocation>
</comment>
<keyword evidence="2" id="KW-0813">Transport</keyword>
<dbReference type="STRING" id="1776384.GCA_900086585_01721"/>
<dbReference type="InterPro" id="IPR011701">
    <property type="entry name" value="MFS"/>
</dbReference>
<proteinExistence type="predicted"/>
<dbReference type="PANTHER" id="PTHR43266">
    <property type="entry name" value="MACROLIDE-EFFLUX PROTEIN"/>
    <property type="match status" value="1"/>
</dbReference>
<evidence type="ECO:0000256" key="6">
    <source>
        <dbReference type="ARBA" id="ARBA00023136"/>
    </source>
</evidence>
<dbReference type="InterPro" id="IPR020846">
    <property type="entry name" value="MFS_dom"/>
</dbReference>
<keyword evidence="5 7" id="KW-1133">Transmembrane helix</keyword>
<evidence type="ECO:0000259" key="8">
    <source>
        <dbReference type="PROSITE" id="PS50850"/>
    </source>
</evidence>
<feature type="transmembrane region" description="Helical" evidence="7">
    <location>
        <begin position="261"/>
        <end position="281"/>
    </location>
</feature>
<dbReference type="OrthoDB" id="9763297at2"/>
<evidence type="ECO:0000256" key="3">
    <source>
        <dbReference type="ARBA" id="ARBA00022475"/>
    </source>
</evidence>
<feature type="transmembrane region" description="Helical" evidence="7">
    <location>
        <begin position="355"/>
        <end position="378"/>
    </location>
</feature>
<feature type="transmembrane region" description="Helical" evidence="7">
    <location>
        <begin position="293"/>
        <end position="312"/>
    </location>
</feature>
<feature type="transmembrane region" description="Helical" evidence="7">
    <location>
        <begin position="45"/>
        <end position="68"/>
    </location>
</feature>
<dbReference type="CDD" id="cd06173">
    <property type="entry name" value="MFS_MefA_like"/>
    <property type="match status" value="1"/>
</dbReference>
<gene>
    <name evidence="9" type="ORF">DW099_14415</name>
</gene>
<feature type="transmembrane region" description="Helical" evidence="7">
    <location>
        <begin position="222"/>
        <end position="249"/>
    </location>
</feature>
<sequence length="412" mass="44464">MTLKAKLWNKDFTLVVIGQIISLFGNAVLRFALPLYILEQSGSPALFGQVSALAFLPMILLSPVGGIIADRVNKQRIMVVLDFITSALVFGYIAISGYFSAIAIVVVLMMALYAIQGAYSPAVQASIPLLVEEEKLVPANAAVNLVNSLSNMLGPVIGGILYGTFGLPIVLIVSAICFFLSAVMELFIRIPHKKQASTGNMWTTVKKDMGSSLRFMFKTKPILAKIIFIMTLFELFASSVLIIGVPVLITQTYAFSSQWLGVTQGIMMGGGLVGGVLAGVLAKKLSIKKIHRLLLLIALCFVPIVLGLLLGVSAIVGYGIITAACFFTMIAGVLMRVQLFAFIQQVVPEEIMGKVFSCLMAIILCAQPVGQWLAGWSFERFAELPWVVLLAAVALSSIVSVYSRSCFHKIEV</sequence>
<dbReference type="AlphaFoldDB" id="A0A415DYV3"/>
<protein>
    <submittedName>
        <fullName evidence="9">MFS transporter</fullName>
    </submittedName>
</protein>
<dbReference type="InterPro" id="IPR036259">
    <property type="entry name" value="MFS_trans_sf"/>
</dbReference>
<evidence type="ECO:0000313" key="9">
    <source>
        <dbReference type="EMBL" id="RHJ86028.1"/>
    </source>
</evidence>
<dbReference type="PANTHER" id="PTHR43266:SF9">
    <property type="entry name" value="PERMEASE, MAJOR FACILITATOR SUPERFAMILY-RELATED"/>
    <property type="match status" value="1"/>
</dbReference>
<feature type="transmembrane region" description="Helical" evidence="7">
    <location>
        <begin position="384"/>
        <end position="402"/>
    </location>
</feature>
<keyword evidence="4 7" id="KW-0812">Transmembrane</keyword>
<dbReference type="GO" id="GO:0005886">
    <property type="term" value="C:plasma membrane"/>
    <property type="evidence" value="ECO:0007669"/>
    <property type="project" value="UniProtKB-SubCell"/>
</dbReference>
<feature type="transmembrane region" description="Helical" evidence="7">
    <location>
        <begin position="89"/>
        <end position="115"/>
    </location>
</feature>
<name>A0A415DYV3_9FIRM</name>
<evidence type="ECO:0000256" key="5">
    <source>
        <dbReference type="ARBA" id="ARBA00022989"/>
    </source>
</evidence>
<accession>A0A415DYV3</accession>
<keyword evidence="3" id="KW-1003">Cell membrane</keyword>